<protein>
    <submittedName>
        <fullName evidence="1">Uncharacterized protein</fullName>
    </submittedName>
</protein>
<proteinExistence type="predicted"/>
<organism evidence="1 2">
    <name type="scientific">Rotaria magnacalcarata</name>
    <dbReference type="NCBI Taxonomy" id="392030"/>
    <lineage>
        <taxon>Eukaryota</taxon>
        <taxon>Metazoa</taxon>
        <taxon>Spiralia</taxon>
        <taxon>Gnathifera</taxon>
        <taxon>Rotifera</taxon>
        <taxon>Eurotatoria</taxon>
        <taxon>Bdelloidea</taxon>
        <taxon>Philodinida</taxon>
        <taxon>Philodinidae</taxon>
        <taxon>Rotaria</taxon>
    </lineage>
</organism>
<dbReference type="AlphaFoldDB" id="A0A8S3BXS5"/>
<feature type="non-terminal residue" evidence="1">
    <location>
        <position position="80"/>
    </location>
</feature>
<evidence type="ECO:0000313" key="1">
    <source>
        <dbReference type="EMBL" id="CAF4869866.1"/>
    </source>
</evidence>
<dbReference type="EMBL" id="CAJOBI010165995">
    <property type="protein sequence ID" value="CAF4869866.1"/>
    <property type="molecule type" value="Genomic_DNA"/>
</dbReference>
<sequence length="80" mass="9237">SKSIDENLLNRYPSNEVTQLREHVQRLEQTLHKRDYELQKLQNEIDKGTSSIMSSIEDLYTVSTNVASPKSILKHQPTVI</sequence>
<name>A0A8S3BXS5_9BILA</name>
<evidence type="ECO:0000313" key="2">
    <source>
        <dbReference type="Proteomes" id="UP000676336"/>
    </source>
</evidence>
<dbReference type="Proteomes" id="UP000676336">
    <property type="component" value="Unassembled WGS sequence"/>
</dbReference>
<feature type="non-terminal residue" evidence="1">
    <location>
        <position position="1"/>
    </location>
</feature>
<accession>A0A8S3BXS5</accession>
<gene>
    <name evidence="1" type="ORF">SMN809_LOCUS50282</name>
</gene>
<reference evidence="1" key="1">
    <citation type="submission" date="2021-02" db="EMBL/GenBank/DDBJ databases">
        <authorList>
            <person name="Nowell W R."/>
        </authorList>
    </citation>
    <scope>NUCLEOTIDE SEQUENCE</scope>
</reference>
<dbReference type="Gene3D" id="1.20.5.170">
    <property type="match status" value="1"/>
</dbReference>
<comment type="caution">
    <text evidence="1">The sequence shown here is derived from an EMBL/GenBank/DDBJ whole genome shotgun (WGS) entry which is preliminary data.</text>
</comment>